<keyword evidence="1" id="KW-1133">Transmembrane helix</keyword>
<dbReference type="RefSeq" id="WP_132074430.1">
    <property type="nucleotide sequence ID" value="NZ_SLUI01000001.1"/>
</dbReference>
<dbReference type="NCBIfam" id="TIGR02831">
    <property type="entry name" value="spo_II_M"/>
    <property type="match status" value="1"/>
</dbReference>
<protein>
    <submittedName>
        <fullName evidence="2">Stage II sporulation protein M</fullName>
    </submittedName>
</protein>
<dbReference type="PIRSF" id="PIRSF038973">
    <property type="entry name" value="SpoIIM"/>
    <property type="match status" value="1"/>
</dbReference>
<feature type="transmembrane region" description="Helical" evidence="1">
    <location>
        <begin position="17"/>
        <end position="38"/>
    </location>
</feature>
<dbReference type="EMBL" id="SLUI01000001">
    <property type="protein sequence ID" value="TCL40087.1"/>
    <property type="molecule type" value="Genomic_DNA"/>
</dbReference>
<dbReference type="AlphaFoldDB" id="A0A4R1Q2P5"/>
<comment type="caution">
    <text evidence="2">The sequence shown here is derived from an EMBL/GenBank/DDBJ whole genome shotgun (WGS) entry which is preliminary data.</text>
</comment>
<organism evidence="2 3">
    <name type="scientific">Anaerospora hongkongensis</name>
    <dbReference type="NCBI Taxonomy" id="244830"/>
    <lineage>
        <taxon>Bacteria</taxon>
        <taxon>Bacillati</taxon>
        <taxon>Bacillota</taxon>
        <taxon>Negativicutes</taxon>
        <taxon>Selenomonadales</taxon>
        <taxon>Sporomusaceae</taxon>
        <taxon>Anaerospora</taxon>
    </lineage>
</organism>
<feature type="transmembrane region" description="Helical" evidence="1">
    <location>
        <begin position="139"/>
        <end position="161"/>
    </location>
</feature>
<keyword evidence="1" id="KW-0472">Membrane</keyword>
<evidence type="ECO:0000313" key="2">
    <source>
        <dbReference type="EMBL" id="TCL40087.1"/>
    </source>
</evidence>
<evidence type="ECO:0000256" key="1">
    <source>
        <dbReference type="SAM" id="Phobius"/>
    </source>
</evidence>
<feature type="transmembrane region" description="Helical" evidence="1">
    <location>
        <begin position="173"/>
        <end position="202"/>
    </location>
</feature>
<proteinExistence type="predicted"/>
<dbReference type="Proteomes" id="UP000295063">
    <property type="component" value="Unassembled WGS sequence"/>
</dbReference>
<dbReference type="Pfam" id="PF01944">
    <property type="entry name" value="SpoIIM"/>
    <property type="match status" value="1"/>
</dbReference>
<dbReference type="InterPro" id="IPR014196">
    <property type="entry name" value="SpoIIM"/>
</dbReference>
<reference evidence="2 3" key="1">
    <citation type="submission" date="2019-03" db="EMBL/GenBank/DDBJ databases">
        <title>Genomic Encyclopedia of Type Strains, Phase IV (KMG-IV): sequencing the most valuable type-strain genomes for metagenomic binning, comparative biology and taxonomic classification.</title>
        <authorList>
            <person name="Goeker M."/>
        </authorList>
    </citation>
    <scope>NUCLEOTIDE SEQUENCE [LARGE SCALE GENOMIC DNA]</scope>
    <source>
        <strain evidence="2 3">DSM 15969</strain>
    </source>
</reference>
<evidence type="ECO:0000313" key="3">
    <source>
        <dbReference type="Proteomes" id="UP000295063"/>
    </source>
</evidence>
<dbReference type="OrthoDB" id="1707382at2"/>
<feature type="transmembrane region" description="Helical" evidence="1">
    <location>
        <begin position="86"/>
        <end position="119"/>
    </location>
</feature>
<keyword evidence="1" id="KW-0812">Transmembrane</keyword>
<sequence length="212" mass="23642">MLGYLRQHITDYLKANIVAYFFMILIFIIGVVAGSLAVKTLPDEQKTELLSYLHVFFQGLSTGAENMQDAKLLNNVLFNNAKTIGLIWLLGFTVIGIPFILFIIFTRGFIIGFTVGFLVNEYIMKGLVFSLVSVLPHNFFAMPALLAAGVSAISFSLLLVRQRARKTSLFYQTLSYTLFCGISLLFMLLAGFIEVVISPVFMKLLAGILMKE</sequence>
<accession>A0A4R1Q2P5</accession>
<keyword evidence="3" id="KW-1185">Reference proteome</keyword>
<dbReference type="InterPro" id="IPR002798">
    <property type="entry name" value="SpoIIM-like"/>
</dbReference>
<gene>
    <name evidence="2" type="ORF">EV210_101288</name>
</gene>
<name>A0A4R1Q2P5_9FIRM</name>